<name>A0A485KSL6_9STRA</name>
<proteinExistence type="predicted"/>
<keyword evidence="3" id="KW-1185">Reference proteome</keyword>
<accession>A0A485KSL6</accession>
<dbReference type="AlphaFoldDB" id="A0A485KSL6"/>
<evidence type="ECO:0000313" key="2">
    <source>
        <dbReference type="EMBL" id="VFT88130.1"/>
    </source>
</evidence>
<dbReference type="EMBL" id="VJMH01005264">
    <property type="protein sequence ID" value="KAF0698099.1"/>
    <property type="molecule type" value="Genomic_DNA"/>
</dbReference>
<sequence>MTAAMPYIQTGFKLLKGLNTVAGILKTLGVPSLSQDVMTKAATAIDQATKMSSVFDFDILQSAVEAADKSAPVEHIRGASLRQLVRFYDKFDPTSDFSGLERVWGPNGQAMWTTETTAQPYQKPKSGQPHVVDTSVAPTAQQIYLQMLAEKPVVELKIAEPDNHLKLTMSSHATQIEVALPTAVLNGQTEIASARHQNFAKVLPECDSGDSVSPNFGLAEVGQPKNVPTVKPADVQSINLPTCSAVVTILT</sequence>
<reference evidence="2 3" key="1">
    <citation type="submission" date="2019-03" db="EMBL/GenBank/DDBJ databases">
        <authorList>
            <person name="Gaulin E."/>
            <person name="Dumas B."/>
        </authorList>
    </citation>
    <scope>NUCLEOTIDE SEQUENCE [LARGE SCALE GENOMIC DNA]</scope>
    <source>
        <strain evidence="2">CBS 568.67</strain>
    </source>
</reference>
<gene>
    <name evidence="2" type="primary">Aste57867_11267</name>
    <name evidence="1" type="ORF">As57867_011225</name>
    <name evidence="2" type="ORF">ASTE57867_11267</name>
</gene>
<protein>
    <submittedName>
        <fullName evidence="2">Aste57867_11267 protein</fullName>
    </submittedName>
</protein>
<organism evidence="2 3">
    <name type="scientific">Aphanomyces stellatus</name>
    <dbReference type="NCBI Taxonomy" id="120398"/>
    <lineage>
        <taxon>Eukaryota</taxon>
        <taxon>Sar</taxon>
        <taxon>Stramenopiles</taxon>
        <taxon>Oomycota</taxon>
        <taxon>Saprolegniomycetes</taxon>
        <taxon>Saprolegniales</taxon>
        <taxon>Verrucalvaceae</taxon>
        <taxon>Aphanomyces</taxon>
    </lineage>
</organism>
<evidence type="ECO:0000313" key="3">
    <source>
        <dbReference type="Proteomes" id="UP000332933"/>
    </source>
</evidence>
<reference evidence="1" key="2">
    <citation type="submission" date="2019-06" db="EMBL/GenBank/DDBJ databases">
        <title>Genomics analysis of Aphanomyces spp. identifies a new class of oomycete effector associated with host adaptation.</title>
        <authorList>
            <person name="Gaulin E."/>
        </authorList>
    </citation>
    <scope>NUCLEOTIDE SEQUENCE</scope>
    <source>
        <strain evidence="1">CBS 578.67</strain>
    </source>
</reference>
<dbReference type="EMBL" id="CAADRA010005285">
    <property type="protein sequence ID" value="VFT88130.1"/>
    <property type="molecule type" value="Genomic_DNA"/>
</dbReference>
<evidence type="ECO:0000313" key="1">
    <source>
        <dbReference type="EMBL" id="KAF0698099.1"/>
    </source>
</evidence>
<dbReference type="Proteomes" id="UP000332933">
    <property type="component" value="Unassembled WGS sequence"/>
</dbReference>
<dbReference type="OrthoDB" id="206385at2759"/>